<reference evidence="1" key="1">
    <citation type="submission" date="2021-05" db="EMBL/GenBank/DDBJ databases">
        <authorList>
            <person name="Scholz U."/>
            <person name="Mascher M."/>
            <person name="Fiebig A."/>
        </authorList>
    </citation>
    <scope>NUCLEOTIDE SEQUENCE [LARGE SCALE GENOMIC DNA]</scope>
</reference>
<protein>
    <submittedName>
        <fullName evidence="1">Uncharacterized protein</fullName>
    </submittedName>
</protein>
<dbReference type="Proteomes" id="UP001732700">
    <property type="component" value="Chromosome 4A"/>
</dbReference>
<dbReference type="EnsemblPlants" id="AVESA.00010b.r2.4AG0631720.1">
    <property type="protein sequence ID" value="AVESA.00010b.r2.4AG0631720.1.CDS.1"/>
    <property type="gene ID" value="AVESA.00010b.r2.4AG0631720"/>
</dbReference>
<evidence type="ECO:0000313" key="2">
    <source>
        <dbReference type="Proteomes" id="UP001732700"/>
    </source>
</evidence>
<keyword evidence="2" id="KW-1185">Reference proteome</keyword>
<sequence length="111" mass="11450">MAKKPAVIATLLALNLLFLTCFSVDGATQCPPDALQLGACVNVLNLLNLKEGKPPKEPCCSLVGNIADVEAAACFCTALKANILGVKLNLPVSLSLLVNYCGSGPSGYECP</sequence>
<reference evidence="1" key="2">
    <citation type="submission" date="2025-09" db="UniProtKB">
        <authorList>
            <consortium name="EnsemblPlants"/>
        </authorList>
    </citation>
    <scope>IDENTIFICATION</scope>
</reference>
<proteinExistence type="predicted"/>
<organism evidence="1 2">
    <name type="scientific">Avena sativa</name>
    <name type="common">Oat</name>
    <dbReference type="NCBI Taxonomy" id="4498"/>
    <lineage>
        <taxon>Eukaryota</taxon>
        <taxon>Viridiplantae</taxon>
        <taxon>Streptophyta</taxon>
        <taxon>Embryophyta</taxon>
        <taxon>Tracheophyta</taxon>
        <taxon>Spermatophyta</taxon>
        <taxon>Magnoliopsida</taxon>
        <taxon>Liliopsida</taxon>
        <taxon>Poales</taxon>
        <taxon>Poaceae</taxon>
        <taxon>BOP clade</taxon>
        <taxon>Pooideae</taxon>
        <taxon>Poodae</taxon>
        <taxon>Poeae</taxon>
        <taxon>Poeae Chloroplast Group 1 (Aveneae type)</taxon>
        <taxon>Aveninae</taxon>
        <taxon>Avena</taxon>
    </lineage>
</organism>
<accession>A0ACD5WH41</accession>
<name>A0ACD5WH41_AVESA</name>
<evidence type="ECO:0000313" key="1">
    <source>
        <dbReference type="EnsemblPlants" id="AVESA.00010b.r2.4AG0631720.1.CDS.1"/>
    </source>
</evidence>